<feature type="domain" description="AMP-binding enzyme C-terminal" evidence="6">
    <location>
        <begin position="499"/>
        <end position="577"/>
    </location>
</feature>
<proteinExistence type="inferred from homology"/>
<keyword evidence="4" id="KW-0067">ATP-binding</keyword>
<dbReference type="InterPro" id="IPR045851">
    <property type="entry name" value="AMP-bd_C_sf"/>
</dbReference>
<evidence type="ECO:0000313" key="7">
    <source>
        <dbReference type="EMBL" id="SMY26066.1"/>
    </source>
</evidence>
<evidence type="ECO:0000313" key="8">
    <source>
        <dbReference type="Proteomes" id="UP000215453"/>
    </source>
</evidence>
<dbReference type="GO" id="GO:0005524">
    <property type="term" value="F:ATP binding"/>
    <property type="evidence" value="ECO:0007669"/>
    <property type="project" value="UniProtKB-KW"/>
</dbReference>
<organism evidence="7 8">
    <name type="scientific">Zymoseptoria tritici ST99CH_1A5</name>
    <dbReference type="NCBI Taxonomy" id="1276529"/>
    <lineage>
        <taxon>Eukaryota</taxon>
        <taxon>Fungi</taxon>
        <taxon>Dikarya</taxon>
        <taxon>Ascomycota</taxon>
        <taxon>Pezizomycotina</taxon>
        <taxon>Dothideomycetes</taxon>
        <taxon>Dothideomycetidae</taxon>
        <taxon>Mycosphaerellales</taxon>
        <taxon>Mycosphaerellaceae</taxon>
        <taxon>Zymoseptoria</taxon>
    </lineage>
</organism>
<dbReference type="GO" id="GO:0009898">
    <property type="term" value="C:cytoplasmic side of plasma membrane"/>
    <property type="evidence" value="ECO:0007669"/>
    <property type="project" value="TreeGrafter"/>
</dbReference>
<dbReference type="Pfam" id="PF13193">
    <property type="entry name" value="AMP-binding_C"/>
    <property type="match status" value="1"/>
</dbReference>
<dbReference type="Gene3D" id="3.40.50.12780">
    <property type="entry name" value="N-terminal domain of ligase-like"/>
    <property type="match status" value="1"/>
</dbReference>
<dbReference type="EMBL" id="LT882682">
    <property type="protein sequence ID" value="SMY26066.1"/>
    <property type="molecule type" value="Genomic_DNA"/>
</dbReference>
<dbReference type="GO" id="GO:0005777">
    <property type="term" value="C:peroxisome"/>
    <property type="evidence" value="ECO:0007669"/>
    <property type="project" value="TreeGrafter"/>
</dbReference>
<evidence type="ECO:0000256" key="3">
    <source>
        <dbReference type="ARBA" id="ARBA00022741"/>
    </source>
</evidence>
<evidence type="ECO:0000259" key="5">
    <source>
        <dbReference type="Pfam" id="PF00501"/>
    </source>
</evidence>
<evidence type="ECO:0000259" key="6">
    <source>
        <dbReference type="Pfam" id="PF13193"/>
    </source>
</evidence>
<dbReference type="InterPro" id="IPR042099">
    <property type="entry name" value="ANL_N_sf"/>
</dbReference>
<dbReference type="Proteomes" id="UP000215453">
    <property type="component" value="Chromosome 7"/>
</dbReference>
<dbReference type="InterPro" id="IPR000873">
    <property type="entry name" value="AMP-dep_synth/lig_dom"/>
</dbReference>
<dbReference type="InterPro" id="IPR025110">
    <property type="entry name" value="AMP-bd_C"/>
</dbReference>
<dbReference type="Pfam" id="PF00501">
    <property type="entry name" value="AMP-binding"/>
    <property type="match status" value="1"/>
</dbReference>
<dbReference type="AlphaFoldDB" id="A0A1Y6LNV3"/>
<sequence>MLDLERTTIAAAVAAAAAYLDAKFHIREDLNKGNLDNAAAEAQKFIADKEARNELLLYHDLQNWAKRDIPNHTFLEYQSRSWTYKQFHADLQRVGNWLMNDLGVRRSEMVAISGPNSAEYLMLWFAIDGIGACQSFINHNLTDNALTHSVKLCEPRYIIADKETAERLEPCRADLEASGVTIIYYDEALFATFRDSTPLPSSRTQGIKSSDTRSLIYTSGTTGLPKGVMMISGRTTNVARSTAAHLKLTPSDKFYTCLPLYHGAAQGLCTTPVIHAGVSMRLGRKFSHKTFWPEVADSGANILQYVGELCRYLVNAPVHPLEKKHKVQVAWGNGMRPDVWERFRERFNIPVIHELYAATDGLGATFNANKGDFGRSCIGIRGALWYHRMGNREVHCRIDPDTEEVVRGEDGWVVRCNVGEPGEVFHRVDEAMKDVVFMGYFKNQGASDKRWMRNVFEKGDLWFRSGDVHRTDADGRVYFVDRLGDTFRWKSENVSTNEVSDVLGGWDQIAEANVYGVAVPNADGRCGCATIVLTEGLMPENLDVAGLGKFVLDKLPRYAVPYFLRVAPQLSYTGTFKIQKGQAKREGVDLDLIEKSGSKDKVFWLPPGGTSYKPYTRADWEALKSGRVSM</sequence>
<dbReference type="PANTHER" id="PTHR43107">
    <property type="entry name" value="LONG-CHAIN FATTY ACID TRANSPORT PROTEIN"/>
    <property type="match status" value="1"/>
</dbReference>
<evidence type="ECO:0000256" key="4">
    <source>
        <dbReference type="ARBA" id="ARBA00022840"/>
    </source>
</evidence>
<reference evidence="7 8" key="1">
    <citation type="submission" date="2016-10" db="EMBL/GenBank/DDBJ databases">
        <authorList>
            <person name="Varghese N."/>
        </authorList>
    </citation>
    <scope>NUCLEOTIDE SEQUENCE [LARGE SCALE GENOMIC DNA]</scope>
</reference>
<evidence type="ECO:0000256" key="2">
    <source>
        <dbReference type="ARBA" id="ARBA00022598"/>
    </source>
</evidence>
<dbReference type="InterPro" id="IPR020845">
    <property type="entry name" value="AMP-binding_CS"/>
</dbReference>
<keyword evidence="3" id="KW-0547">Nucleotide-binding</keyword>
<dbReference type="GO" id="GO:0044539">
    <property type="term" value="P:long-chain fatty acid import into cell"/>
    <property type="evidence" value="ECO:0007669"/>
    <property type="project" value="TreeGrafter"/>
</dbReference>
<protein>
    <submittedName>
        <fullName evidence="7">Uncharacterized protein</fullName>
    </submittedName>
</protein>
<accession>A0A1Y6LNV3</accession>
<keyword evidence="2" id="KW-0436">Ligase</keyword>
<dbReference type="GO" id="GO:0004467">
    <property type="term" value="F:long-chain fatty acid-CoA ligase activity"/>
    <property type="evidence" value="ECO:0007669"/>
    <property type="project" value="TreeGrafter"/>
</dbReference>
<dbReference type="PROSITE" id="PS00455">
    <property type="entry name" value="AMP_BINDING"/>
    <property type="match status" value="1"/>
</dbReference>
<name>A0A1Y6LNV3_ZYMTR</name>
<dbReference type="PANTHER" id="PTHR43107:SF15">
    <property type="entry name" value="FATTY ACID TRANSPORT PROTEIN 3, ISOFORM A"/>
    <property type="match status" value="1"/>
</dbReference>
<evidence type="ECO:0000256" key="1">
    <source>
        <dbReference type="ARBA" id="ARBA00006432"/>
    </source>
</evidence>
<comment type="similarity">
    <text evidence="1">Belongs to the ATP-dependent AMP-binding enzyme family.</text>
</comment>
<dbReference type="Gene3D" id="3.30.300.30">
    <property type="match status" value="1"/>
</dbReference>
<gene>
    <name evidence="7" type="ORF">ZT1A5_G7508</name>
</gene>
<dbReference type="SUPFAM" id="SSF56801">
    <property type="entry name" value="Acetyl-CoA synthetase-like"/>
    <property type="match status" value="1"/>
</dbReference>
<dbReference type="GO" id="GO:0005324">
    <property type="term" value="F:long-chain fatty acid transmembrane transporter activity"/>
    <property type="evidence" value="ECO:0007669"/>
    <property type="project" value="TreeGrafter"/>
</dbReference>
<dbReference type="FunFam" id="3.30.300.30:FF:000002">
    <property type="entry name" value="Long-chain fatty acid transport protein 1"/>
    <property type="match status" value="1"/>
</dbReference>
<feature type="domain" description="AMP-dependent synthetase/ligase" evidence="5">
    <location>
        <begin position="64"/>
        <end position="427"/>
    </location>
</feature>
<dbReference type="GO" id="GO:0005811">
    <property type="term" value="C:lipid droplet"/>
    <property type="evidence" value="ECO:0007669"/>
    <property type="project" value="TreeGrafter"/>
</dbReference>